<sequence length="403" mass="44078">MRKRRKSVVDPQQLEQMLDLPEHGQGLAWVACRNPGELLLVPGIHATSITAAAAGHQQALAHLRSTAIAFAALGKQRPDAFQYFCSVHQAACTQPVHSYAGSSPLHNMFSMRQVHTVQLMHNAAQEIEPTALKWLLALCHLHDFDDVTDSLMSSATSKGRLSTLRYLQASPYSSRMNAQTSLGIHMHLDCLKWLLEQDPPAPLHFGVLADLAAVGDLDTLAWLRAHPQVPQHLWHWDVTLAAAECGNLEEGCAYSSNDLYSAAVFNNHGHVLEWLHTRGLPVPRAGMGWIASGQAPVSVPSLMFLGDIGFPLSVNMRPKLVQARKTFCTFYGLLRWCSSAVAGKGAHAAFDCLATDHTRQNLLVHLSLLPQELITRIAVAAELQHGLSLRQDAFSMLGQPSGC</sequence>
<dbReference type="EMBL" id="JALJOS010000015">
    <property type="protein sequence ID" value="KAK9830860.1"/>
    <property type="molecule type" value="Genomic_DNA"/>
</dbReference>
<comment type="caution">
    <text evidence="1">The sequence shown here is derived from an EMBL/GenBank/DDBJ whole genome shotgun (WGS) entry which is preliminary data.</text>
</comment>
<dbReference type="PANTHER" id="PTHR46586:SF3">
    <property type="entry name" value="ANKYRIN REPEAT-CONTAINING PROTEIN"/>
    <property type="match status" value="1"/>
</dbReference>
<reference evidence="1 2" key="1">
    <citation type="journal article" date="2024" name="Nat. Commun.">
        <title>Phylogenomics reveals the evolutionary origins of lichenization in chlorophyte algae.</title>
        <authorList>
            <person name="Puginier C."/>
            <person name="Libourel C."/>
            <person name="Otte J."/>
            <person name="Skaloud P."/>
            <person name="Haon M."/>
            <person name="Grisel S."/>
            <person name="Petersen M."/>
            <person name="Berrin J.G."/>
            <person name="Delaux P.M."/>
            <person name="Dal Grande F."/>
            <person name="Keller J."/>
        </authorList>
    </citation>
    <scope>NUCLEOTIDE SEQUENCE [LARGE SCALE GENOMIC DNA]</scope>
    <source>
        <strain evidence="1 2">SAG 2145</strain>
    </source>
</reference>
<name>A0AAW1RBD7_9CHLO</name>
<gene>
    <name evidence="1" type="ORF">WJX74_010724</name>
</gene>
<accession>A0AAW1RBD7</accession>
<dbReference type="InterPro" id="IPR052050">
    <property type="entry name" value="SecEffector_AnkRepeat"/>
</dbReference>
<protein>
    <submittedName>
        <fullName evidence="1">Uncharacterized protein</fullName>
    </submittedName>
</protein>
<proteinExistence type="predicted"/>
<organism evidence="1 2">
    <name type="scientific">Apatococcus lobatus</name>
    <dbReference type="NCBI Taxonomy" id="904363"/>
    <lineage>
        <taxon>Eukaryota</taxon>
        <taxon>Viridiplantae</taxon>
        <taxon>Chlorophyta</taxon>
        <taxon>core chlorophytes</taxon>
        <taxon>Trebouxiophyceae</taxon>
        <taxon>Chlorellales</taxon>
        <taxon>Chlorellaceae</taxon>
        <taxon>Apatococcus</taxon>
    </lineage>
</organism>
<dbReference type="AlphaFoldDB" id="A0AAW1RBD7"/>
<evidence type="ECO:0000313" key="2">
    <source>
        <dbReference type="Proteomes" id="UP001438707"/>
    </source>
</evidence>
<dbReference type="PANTHER" id="PTHR46586">
    <property type="entry name" value="ANKYRIN REPEAT-CONTAINING PROTEIN"/>
    <property type="match status" value="1"/>
</dbReference>
<dbReference type="Proteomes" id="UP001438707">
    <property type="component" value="Unassembled WGS sequence"/>
</dbReference>
<keyword evidence="2" id="KW-1185">Reference proteome</keyword>
<evidence type="ECO:0000313" key="1">
    <source>
        <dbReference type="EMBL" id="KAK9830860.1"/>
    </source>
</evidence>